<reference evidence="1 2" key="1">
    <citation type="submission" date="2005-09" db="EMBL/GenBank/DDBJ databases">
        <authorList>
            <person name="Mural R.J."/>
            <person name="Li P.W."/>
            <person name="Adams M.D."/>
            <person name="Amanatides P.G."/>
            <person name="Baden-Tillson H."/>
            <person name="Barnstead M."/>
            <person name="Chin S.H."/>
            <person name="Dew I."/>
            <person name="Evans C.A."/>
            <person name="Ferriera S."/>
            <person name="Flanigan M."/>
            <person name="Fosler C."/>
            <person name="Glodek A."/>
            <person name="Gu Z."/>
            <person name="Holt R.A."/>
            <person name="Jennings D."/>
            <person name="Kraft C.L."/>
            <person name="Lu F."/>
            <person name="Nguyen T."/>
            <person name="Nusskern D.R."/>
            <person name="Pfannkoch C.M."/>
            <person name="Sitter C."/>
            <person name="Sutton G.G."/>
            <person name="Venter J.C."/>
            <person name="Wang Z."/>
            <person name="Woodage T."/>
            <person name="Zheng X.H."/>
            <person name="Zhong F."/>
        </authorList>
    </citation>
    <scope>NUCLEOTIDE SEQUENCE [LARGE SCALE GENOMIC DNA]</scope>
    <source>
        <strain>BN</strain>
        <strain evidence="2">Sprague-Dawley</strain>
    </source>
</reference>
<dbReference type="Proteomes" id="UP000234681">
    <property type="component" value="Chromosome 1"/>
</dbReference>
<organism evidence="1 2">
    <name type="scientific">Rattus norvegicus</name>
    <name type="common">Rat</name>
    <dbReference type="NCBI Taxonomy" id="10116"/>
    <lineage>
        <taxon>Eukaryota</taxon>
        <taxon>Metazoa</taxon>
        <taxon>Chordata</taxon>
        <taxon>Craniata</taxon>
        <taxon>Vertebrata</taxon>
        <taxon>Euteleostomi</taxon>
        <taxon>Mammalia</taxon>
        <taxon>Eutheria</taxon>
        <taxon>Euarchontoglires</taxon>
        <taxon>Glires</taxon>
        <taxon>Rodentia</taxon>
        <taxon>Myomorpha</taxon>
        <taxon>Muroidea</taxon>
        <taxon>Muridae</taxon>
        <taxon>Murinae</taxon>
        <taxon>Rattus</taxon>
    </lineage>
</organism>
<accession>A6JV46</accession>
<gene>
    <name evidence="1" type="ORF">rCG_41941</name>
</gene>
<evidence type="ECO:0000313" key="1">
    <source>
        <dbReference type="EMBL" id="EDL87584.1"/>
    </source>
</evidence>
<sequence>MLAHLQTLKVSSFLLNRNHTRLTNVFNGQQKIW</sequence>
<name>A6JV46_RAT</name>
<protein>
    <submittedName>
        <fullName evidence="1">RCG41941, isoform CRA_b</fullName>
    </submittedName>
</protein>
<dbReference type="EMBL" id="CH474002">
    <property type="protein sequence ID" value="EDL87584.1"/>
    <property type="molecule type" value="Genomic_DNA"/>
</dbReference>
<evidence type="ECO:0000313" key="2">
    <source>
        <dbReference type="Proteomes" id="UP000234681"/>
    </source>
</evidence>
<proteinExistence type="predicted"/>
<dbReference type="AlphaFoldDB" id="A6JV46"/>